<comment type="caution">
    <text evidence="2">The sequence shown here is derived from an EMBL/GenBank/DDBJ whole genome shotgun (WGS) entry which is preliminary data.</text>
</comment>
<feature type="domain" description="AsmA" evidence="1">
    <location>
        <begin position="360"/>
        <end position="535"/>
    </location>
</feature>
<dbReference type="Pfam" id="PF05170">
    <property type="entry name" value="AsmA"/>
    <property type="match status" value="1"/>
</dbReference>
<proteinExistence type="predicted"/>
<dbReference type="InterPro" id="IPR007844">
    <property type="entry name" value="AsmA"/>
</dbReference>
<evidence type="ECO:0000259" key="1">
    <source>
        <dbReference type="Pfam" id="PF05170"/>
    </source>
</evidence>
<dbReference type="RefSeq" id="WP_367724926.1">
    <property type="nucleotide sequence ID" value="NZ_JBFOCI010000005.1"/>
</dbReference>
<dbReference type="PANTHER" id="PTHR30441">
    <property type="entry name" value="DUF748 DOMAIN-CONTAINING PROTEIN"/>
    <property type="match status" value="1"/>
</dbReference>
<organism evidence="2 3">
    <name type="scientific">Mesorhizobium marinum</name>
    <dbReference type="NCBI Taxonomy" id="3228790"/>
    <lineage>
        <taxon>Bacteria</taxon>
        <taxon>Pseudomonadati</taxon>
        <taxon>Pseudomonadota</taxon>
        <taxon>Alphaproteobacteria</taxon>
        <taxon>Hyphomicrobiales</taxon>
        <taxon>Phyllobacteriaceae</taxon>
        <taxon>Mesorhizobium</taxon>
    </lineage>
</organism>
<reference evidence="2 3" key="1">
    <citation type="submission" date="2024-06" db="EMBL/GenBank/DDBJ databases">
        <authorList>
            <person name="Tuo L."/>
        </authorList>
    </citation>
    <scope>NUCLEOTIDE SEQUENCE [LARGE SCALE GENOMIC DNA]</scope>
    <source>
        <strain evidence="2 3">ZMM04-5</strain>
    </source>
</reference>
<keyword evidence="3" id="KW-1185">Reference proteome</keyword>
<accession>A0ABV3R3J6</accession>
<dbReference type="EMBL" id="JBFOCI010000005">
    <property type="protein sequence ID" value="MEW9807743.1"/>
    <property type="molecule type" value="Genomic_DNA"/>
</dbReference>
<name>A0ABV3R3J6_9HYPH</name>
<gene>
    <name evidence="2" type="ORF">ABUE31_17270</name>
</gene>
<protein>
    <submittedName>
        <fullName evidence="2">AsmA-like C-terminal region-containing protein</fullName>
    </submittedName>
</protein>
<evidence type="ECO:0000313" key="2">
    <source>
        <dbReference type="EMBL" id="MEW9807743.1"/>
    </source>
</evidence>
<dbReference type="PANTHER" id="PTHR30441:SF4">
    <property type="entry name" value="PROTEIN ASMA"/>
    <property type="match status" value="1"/>
</dbReference>
<sequence>MPRRIVWTIAIAAGLAAATAIVLPYAASTRLVGDRIAEEMSEWSGFDVRIGAAPEISFWPDLQANLSNVTLSQPGGGPVLTARRVEVELSALAALGGDIDFTRTRFIGPTIRIEDDEPSIALPRGGRIARALDTAREIVAENPTAPDAARLPADDFGVVEFSDGTVVGVSGGAEAELANDLSGTLGWARLNGRASLTASGLLRGEPFKLELSSASPLLLFGGAATPATLSLTSAPANLSFDGTANLGDNPFAEGQARFSAPAIRKVFDWSRTESPLGAAVGSIAVESRVMGDRARIRLEDASITLDGEPAHGAIDLLLGGKAPKVSGTLAFETLDLGAFLSAFTPFDPWAGDGPGAIDADFASRLNLDLRLSAARATAGAVTLANLAATARVDEGTAAIDISDAAALGGTLQAGLRFDRKAMGEQVEMRLLATDIDGAAFSAAAGMTWLAPSGRGTVSLILKGAGENWKALLDRADGSLTASFGRGALPGIDLDALVSQVKSGAPFALGDVETGNSPIDGLEIKALVSRGVATIDKAEIRSPLHRIALSGAATLAGGDLKLTGRAEPPQANADAADPAAATMFLIEGPSNAAMVTPTGALSGEE</sequence>
<dbReference type="InterPro" id="IPR052894">
    <property type="entry name" value="AsmA-related"/>
</dbReference>
<dbReference type="Proteomes" id="UP001556196">
    <property type="component" value="Unassembled WGS sequence"/>
</dbReference>
<evidence type="ECO:0000313" key="3">
    <source>
        <dbReference type="Proteomes" id="UP001556196"/>
    </source>
</evidence>